<dbReference type="EMBL" id="VYZN01000014">
    <property type="protein sequence ID" value="KAE9539371.1"/>
    <property type="molecule type" value="Genomic_DNA"/>
</dbReference>
<dbReference type="CDD" id="cd06257">
    <property type="entry name" value="DnaJ"/>
    <property type="match status" value="1"/>
</dbReference>
<dbReference type="GO" id="GO:0030544">
    <property type="term" value="F:Hsp70 protein binding"/>
    <property type="evidence" value="ECO:0007669"/>
    <property type="project" value="InterPro"/>
</dbReference>
<dbReference type="PANTHER" id="PTHR45168">
    <property type="entry name" value="DNAJ HOMOLOG SUBFAMILY B MEMBER 2"/>
    <property type="match status" value="1"/>
</dbReference>
<dbReference type="InterPro" id="IPR018253">
    <property type="entry name" value="DnaJ_domain_CS"/>
</dbReference>
<proteinExistence type="predicted"/>
<dbReference type="SUPFAM" id="SSF46565">
    <property type="entry name" value="Chaperone J-domain"/>
    <property type="match status" value="1"/>
</dbReference>
<feature type="region of interest" description="Disordered" evidence="2">
    <location>
        <begin position="106"/>
        <end position="130"/>
    </location>
</feature>
<gene>
    <name evidence="4" type="ORF">AGLY_004623</name>
</gene>
<reference evidence="4 5" key="1">
    <citation type="submission" date="2019-08" db="EMBL/GenBank/DDBJ databases">
        <title>The genome of the soybean aphid Biotype 1, its phylome, world population structure and adaptation to the North American continent.</title>
        <authorList>
            <person name="Giordano R."/>
            <person name="Donthu R.K."/>
            <person name="Hernandez A.G."/>
            <person name="Wright C.L."/>
            <person name="Zimin A.V."/>
        </authorList>
    </citation>
    <scope>NUCLEOTIDE SEQUENCE [LARGE SCALE GENOMIC DNA]</scope>
    <source>
        <tissue evidence="4">Whole aphids</tissue>
    </source>
</reference>
<keyword evidence="1" id="KW-0143">Chaperone</keyword>
<dbReference type="Pfam" id="PF00226">
    <property type="entry name" value="DnaJ"/>
    <property type="match status" value="1"/>
</dbReference>
<evidence type="ECO:0000256" key="1">
    <source>
        <dbReference type="ARBA" id="ARBA00023186"/>
    </source>
</evidence>
<dbReference type="AlphaFoldDB" id="A0A6G0TUJ5"/>
<dbReference type="GO" id="GO:0051082">
    <property type="term" value="F:unfolded protein binding"/>
    <property type="evidence" value="ECO:0007669"/>
    <property type="project" value="InterPro"/>
</dbReference>
<evidence type="ECO:0000256" key="2">
    <source>
        <dbReference type="SAM" id="MobiDB-lite"/>
    </source>
</evidence>
<dbReference type="InterPro" id="IPR036869">
    <property type="entry name" value="J_dom_sf"/>
</dbReference>
<evidence type="ECO:0000259" key="3">
    <source>
        <dbReference type="PROSITE" id="PS50076"/>
    </source>
</evidence>
<protein>
    <recommendedName>
        <fullName evidence="3">J domain-containing protein</fullName>
    </recommendedName>
</protein>
<keyword evidence="5" id="KW-1185">Reference proteome</keyword>
<evidence type="ECO:0000313" key="5">
    <source>
        <dbReference type="Proteomes" id="UP000475862"/>
    </source>
</evidence>
<accession>A0A6G0TUJ5</accession>
<evidence type="ECO:0000313" key="4">
    <source>
        <dbReference type="EMBL" id="KAE9539371.1"/>
    </source>
</evidence>
<dbReference type="InterPro" id="IPR043183">
    <property type="entry name" value="DNJB2/6-like"/>
</dbReference>
<dbReference type="OrthoDB" id="10250354at2759"/>
<feature type="domain" description="J" evidence="3">
    <location>
        <begin position="4"/>
        <end position="70"/>
    </location>
</feature>
<dbReference type="Gene3D" id="1.10.287.110">
    <property type="entry name" value="DnaJ domain"/>
    <property type="match status" value="1"/>
</dbReference>
<dbReference type="InterPro" id="IPR001623">
    <property type="entry name" value="DnaJ_domain"/>
</dbReference>
<dbReference type="PROSITE" id="PS00636">
    <property type="entry name" value="DNAJ_1"/>
    <property type="match status" value="1"/>
</dbReference>
<organism evidence="4 5">
    <name type="scientific">Aphis glycines</name>
    <name type="common">Soybean aphid</name>
    <dbReference type="NCBI Taxonomy" id="307491"/>
    <lineage>
        <taxon>Eukaryota</taxon>
        <taxon>Metazoa</taxon>
        <taxon>Ecdysozoa</taxon>
        <taxon>Arthropoda</taxon>
        <taxon>Hexapoda</taxon>
        <taxon>Insecta</taxon>
        <taxon>Pterygota</taxon>
        <taxon>Neoptera</taxon>
        <taxon>Paraneoptera</taxon>
        <taxon>Hemiptera</taxon>
        <taxon>Sternorrhyncha</taxon>
        <taxon>Aphidomorpha</taxon>
        <taxon>Aphidoidea</taxon>
        <taxon>Aphididae</taxon>
        <taxon>Aphidini</taxon>
        <taxon>Aphis</taxon>
        <taxon>Aphis</taxon>
    </lineage>
</organism>
<dbReference type="Proteomes" id="UP000475862">
    <property type="component" value="Unassembled WGS sequence"/>
</dbReference>
<name>A0A6G0TUJ5_APHGL</name>
<dbReference type="PROSITE" id="PS50076">
    <property type="entry name" value="DNAJ_2"/>
    <property type="match status" value="1"/>
</dbReference>
<dbReference type="PANTHER" id="PTHR45168:SF3">
    <property type="entry name" value="DNAJ HEAT SHOCK PROTEIN FAMILY (HSP40) MEMBER B2"/>
    <property type="match status" value="1"/>
</dbReference>
<comment type="caution">
    <text evidence="4">The sequence shown here is derived from an EMBL/GenBank/DDBJ whole genome shotgun (WGS) entry which is preliminary data.</text>
</comment>
<feature type="compositionally biased region" description="Basic residues" evidence="2">
    <location>
        <begin position="118"/>
        <end position="127"/>
    </location>
</feature>
<dbReference type="PRINTS" id="PR00625">
    <property type="entry name" value="JDOMAIN"/>
</dbReference>
<sequence>MSGDYYSILEVTPNASINDIKKSYRKLALKWHPDKNPENQEQANRMFKQISEAYEVLSDEAKRKLYDEQRKRKVSASSRPFFYNFFESPFHRYFDKKRKAYNQYGKDGLINGGSGNGARRRSNQRHPGHFDPFNQDFGPGFFSFSFRDPEDVFKEFFNTSDVTDLLFPGQRFNNGHQEISSMMNPFGFGGFGGGFGSGFDDMFSMASHGYPGQPTANGGGNMKRTSISTRFSNGKKITTKRIFEHDTEIVETYENDMLKSKTINGVAQAITYGH</sequence>
<dbReference type="SMART" id="SM00271">
    <property type="entry name" value="DnaJ"/>
    <property type="match status" value="1"/>
</dbReference>